<organism evidence="2 3">
    <name type="scientific">Asticcacaulis benevestitus DSM 16100 = ATCC BAA-896</name>
    <dbReference type="NCBI Taxonomy" id="1121022"/>
    <lineage>
        <taxon>Bacteria</taxon>
        <taxon>Pseudomonadati</taxon>
        <taxon>Pseudomonadota</taxon>
        <taxon>Alphaproteobacteria</taxon>
        <taxon>Caulobacterales</taxon>
        <taxon>Caulobacteraceae</taxon>
        <taxon>Asticcacaulis</taxon>
    </lineage>
</organism>
<dbReference type="PATRIC" id="fig|1121022.4.peg.3925"/>
<sequence length="998" mass="109539">MNDIFARQGPRWFTIPSGRCFLNDLAKGICQSLGDQLSTAQILTPTRRGARSMARSFSQQARGGALLLPQIRAIGDLDEGEPPFDLEALGLDLPPALSPLRRRFELARLITAEYDGLEGREVSARLALELADSLAGFFDSLALEEVDAVGKLENLVSGIGEDQYALEGWASHWQISAKFLNVAVRQWPKRLHDLGLMDPSKRQVTLIRRLVNQWTEHPPHTPLILAGSTGSAPSMADLMNVVAQAPLGAVVLPGLDLHLAEDVWAQIEESHPQGTMKRTLDRHEVTRDQIHTWPASMEADRKGDARRRLINEALRPAEATKDWLAQIAVLRAEEGDTLTEGLKGLVEIHTARDEEAASAIALLMRECLEEPNKVVALITPDITLSRRVAARLSRWGLQPDSSAGEPLSNSLTGRFLLDLLSLMETPHDPVRLLSLLQNPYCRLSGHKGLYGLETRALRGATPNDTDAITAALAADEKALDLWTDYLGLMQSAIAAAPSELSEAVVRVVALAERLAADEGQVLWAGAPGAQASEMLAELIRESAGFTVSSQREVNDILGHLIGKGKVRTGGNTHPRLLILGAIEARLVKANRLILAGLEEGVWPQAPDMDPFLSRPMRQKLGLPTPERRTGLSAHDFVQAATAPEVYLVTRHRREGEPQVASRWLWRLQTLCDGAGIKIETRPEVLAWSRALDCGLKSKPALLRPALRPAPKPPVAVRPDRMSVTEVEVFVRDPYAIYAKRILGLRPMDRPNEPVEARQRGTAIHKSLERFAAEDVLGPEGVRRLTAMLEEELAATHLSPSQMALQRPLLPDLAREFVAFEAERRAARPRLRIEERGELVMATAGGDFTLIAKSDRIEVREDGVDILDFKTGQPPSAKQVTAGFYPQLTLTAAILRHGGFAGIDGDKPIGDLIYVRVSPDSTTEKSAVQKGENANDLAEAALASLKRRLEDYAEPSKPYLSWTAPQFLKVRGGDYDQLARLYEWSVLGDDESAEAEEEA</sequence>
<gene>
    <name evidence="2" type="ORF">ABENE_19160</name>
</gene>
<accession>V4NU03</accession>
<keyword evidence="3" id="KW-1185">Reference proteome</keyword>
<dbReference type="Pfam" id="PF12705">
    <property type="entry name" value="PDDEXK_1"/>
    <property type="match status" value="1"/>
</dbReference>
<dbReference type="SUPFAM" id="SSF52540">
    <property type="entry name" value="P-loop containing nucleoside triphosphate hydrolases"/>
    <property type="match status" value="1"/>
</dbReference>
<reference evidence="2 3" key="1">
    <citation type="journal article" date="2014" name="Nature">
        <title>Sequential evolution of bacterial morphology by co-option of a developmental regulator.</title>
        <authorList>
            <person name="Jiang C."/>
            <person name="Brown P.J."/>
            <person name="Ducret A."/>
            <person name="Brun Y.V."/>
        </authorList>
    </citation>
    <scope>NUCLEOTIDE SEQUENCE [LARGE SCALE GENOMIC DNA]</scope>
    <source>
        <strain evidence="2 3">DSM 16100</strain>
    </source>
</reference>
<dbReference type="OrthoDB" id="9780606at2"/>
<evidence type="ECO:0000313" key="3">
    <source>
        <dbReference type="Proteomes" id="UP000017837"/>
    </source>
</evidence>
<evidence type="ECO:0000313" key="2">
    <source>
        <dbReference type="EMBL" id="ESQ85302.1"/>
    </source>
</evidence>
<dbReference type="InterPro" id="IPR038726">
    <property type="entry name" value="PDDEXK_AddAB-type"/>
</dbReference>
<dbReference type="STRING" id="1121022.GCA_000376105_00997"/>
<dbReference type="eggNOG" id="COG3893">
    <property type="taxonomic scope" value="Bacteria"/>
</dbReference>
<evidence type="ECO:0000259" key="1">
    <source>
        <dbReference type="Pfam" id="PF12705"/>
    </source>
</evidence>
<proteinExistence type="predicted"/>
<dbReference type="RefSeq" id="WP_018080666.1">
    <property type="nucleotide sequence ID" value="NZ_AQWM01000002.1"/>
</dbReference>
<protein>
    <recommendedName>
        <fullName evidence="1">PD-(D/E)XK endonuclease-like domain-containing protein</fullName>
    </recommendedName>
</protein>
<dbReference type="EMBL" id="AWGB01000061">
    <property type="protein sequence ID" value="ESQ85302.1"/>
    <property type="molecule type" value="Genomic_DNA"/>
</dbReference>
<name>V4NU03_9CAUL</name>
<feature type="domain" description="PD-(D/E)XK endonuclease-like" evidence="1">
    <location>
        <begin position="720"/>
        <end position="952"/>
    </location>
</feature>
<dbReference type="InterPro" id="IPR027417">
    <property type="entry name" value="P-loop_NTPase"/>
</dbReference>
<dbReference type="AlphaFoldDB" id="V4NU03"/>
<comment type="caution">
    <text evidence="2">The sequence shown here is derived from an EMBL/GenBank/DDBJ whole genome shotgun (WGS) entry which is preliminary data.</text>
</comment>
<dbReference type="eggNOG" id="COG2887">
    <property type="taxonomic scope" value="Bacteria"/>
</dbReference>
<dbReference type="Proteomes" id="UP000017837">
    <property type="component" value="Unassembled WGS sequence"/>
</dbReference>